<dbReference type="RefSeq" id="XP_013401436.1">
    <property type="nucleotide sequence ID" value="XM_013545982.2"/>
</dbReference>
<gene>
    <name evidence="4 5 6 7 8" type="primary">LOC106167251</name>
</gene>
<proteinExistence type="predicted"/>
<evidence type="ECO:0000313" key="7">
    <source>
        <dbReference type="RefSeq" id="XP_013401435.1"/>
    </source>
</evidence>
<keyword evidence="2" id="KW-0472">Membrane</keyword>
<evidence type="ECO:0000313" key="5">
    <source>
        <dbReference type="RefSeq" id="XP_013401433.1"/>
    </source>
</evidence>
<evidence type="ECO:0000313" key="8">
    <source>
        <dbReference type="RefSeq" id="XP_013401436.1"/>
    </source>
</evidence>
<dbReference type="RefSeq" id="XP_013401433.1">
    <property type="nucleotide sequence ID" value="XM_013545979.2"/>
</dbReference>
<dbReference type="AlphaFoldDB" id="A0A1S3ITA4"/>
<evidence type="ECO:0000313" key="3">
    <source>
        <dbReference type="Proteomes" id="UP000085678"/>
    </source>
</evidence>
<name>A0A1S3ITA4_LINAN</name>
<organism evidence="3 4">
    <name type="scientific">Lingula anatina</name>
    <name type="common">Brachiopod</name>
    <name type="synonym">Lingula unguis</name>
    <dbReference type="NCBI Taxonomy" id="7574"/>
    <lineage>
        <taxon>Eukaryota</taxon>
        <taxon>Metazoa</taxon>
        <taxon>Spiralia</taxon>
        <taxon>Lophotrochozoa</taxon>
        <taxon>Brachiopoda</taxon>
        <taxon>Linguliformea</taxon>
        <taxon>Lingulata</taxon>
        <taxon>Lingulida</taxon>
        <taxon>Linguloidea</taxon>
        <taxon>Lingulidae</taxon>
        <taxon>Lingula</taxon>
    </lineage>
</organism>
<keyword evidence="3" id="KW-1185">Reference proteome</keyword>
<dbReference type="RefSeq" id="XP_013401434.1">
    <property type="nucleotide sequence ID" value="XM_013545980.2"/>
</dbReference>
<keyword evidence="2" id="KW-0812">Transmembrane</keyword>
<accession>A0A1S3ITA4</accession>
<feature type="region of interest" description="Disordered" evidence="1">
    <location>
        <begin position="263"/>
        <end position="287"/>
    </location>
</feature>
<dbReference type="RefSeq" id="XP_013401435.1">
    <property type="nucleotide sequence ID" value="XM_013545981.1"/>
</dbReference>
<feature type="transmembrane region" description="Helical" evidence="2">
    <location>
        <begin position="48"/>
        <end position="73"/>
    </location>
</feature>
<evidence type="ECO:0000313" key="6">
    <source>
        <dbReference type="RefSeq" id="XP_013401434.1"/>
    </source>
</evidence>
<feature type="compositionally biased region" description="Polar residues" evidence="1">
    <location>
        <begin position="200"/>
        <end position="212"/>
    </location>
</feature>
<dbReference type="GeneID" id="106167251"/>
<evidence type="ECO:0000256" key="2">
    <source>
        <dbReference type="SAM" id="Phobius"/>
    </source>
</evidence>
<dbReference type="Proteomes" id="UP000085678">
    <property type="component" value="Unplaced"/>
</dbReference>
<evidence type="ECO:0000256" key="1">
    <source>
        <dbReference type="SAM" id="MobiDB-lite"/>
    </source>
</evidence>
<keyword evidence="2" id="KW-1133">Transmembrane helix</keyword>
<reference evidence="4 5" key="1">
    <citation type="submission" date="2025-04" db="UniProtKB">
        <authorList>
            <consortium name="RefSeq"/>
        </authorList>
    </citation>
    <scope>IDENTIFICATION</scope>
    <source>
        <tissue evidence="4 5">Gonads</tissue>
    </source>
</reference>
<sequence length="287" mass="31580">MDTNGTVTVNVTYTVESNSTTNPPTLAPQLNNTTVYQTPVQNQLPTEIIIAIAVGAGVFFILVIALLVIIICLRKKRTKSDNVTADSAATSTAYNLLAQREVPEKNEENAAQTKDHSKGNAYEHKEKSDQSKKIPLKPIKTKEKPQKPARHSRTSGSTSSSNGQSLPQDEAKEEEQSDYVNVIRDKKSGAVRPKTHPRSKLTSNSSDPNTPSAGWRDSSGHYEVPKNPVPINEPPAEYLSLLPNDDTYVNADVTTDTTHDLYTYADHQTPSPHLTKRQESQDVYENA</sequence>
<dbReference type="KEGG" id="lak:106167251"/>
<feature type="region of interest" description="Disordered" evidence="1">
    <location>
        <begin position="98"/>
        <end position="237"/>
    </location>
</feature>
<feature type="compositionally biased region" description="Basic and acidic residues" evidence="1">
    <location>
        <begin position="101"/>
        <end position="132"/>
    </location>
</feature>
<feature type="compositionally biased region" description="Low complexity" evidence="1">
    <location>
        <begin position="154"/>
        <end position="165"/>
    </location>
</feature>
<evidence type="ECO:0000313" key="4">
    <source>
        <dbReference type="RefSeq" id="XP_013401432.1"/>
    </source>
</evidence>
<protein>
    <submittedName>
        <fullName evidence="4 5">Uncharacterized protein LOC106167251</fullName>
    </submittedName>
</protein>
<dbReference type="RefSeq" id="XP_013401432.1">
    <property type="nucleotide sequence ID" value="XM_013545978.1"/>
</dbReference>